<evidence type="ECO:0000259" key="3">
    <source>
        <dbReference type="PROSITE" id="PS50003"/>
    </source>
</evidence>
<dbReference type="Proteomes" id="UP001142055">
    <property type="component" value="Chromosome 1"/>
</dbReference>
<feature type="domain" description="PH" evidence="3">
    <location>
        <begin position="27"/>
        <end position="153"/>
    </location>
</feature>
<dbReference type="InterPro" id="IPR001849">
    <property type="entry name" value="PH_domain"/>
</dbReference>
<protein>
    <recommendedName>
        <fullName evidence="7">TBC1 domain family member 2B-like</fullName>
    </recommendedName>
</protein>
<dbReference type="Pfam" id="PF00169">
    <property type="entry name" value="PH"/>
    <property type="match status" value="1"/>
</dbReference>
<dbReference type="SMART" id="SM00233">
    <property type="entry name" value="PH"/>
    <property type="match status" value="1"/>
</dbReference>
<evidence type="ECO:0000313" key="5">
    <source>
        <dbReference type="EMBL" id="KAJ6221727.1"/>
    </source>
</evidence>
<evidence type="ECO:0000313" key="6">
    <source>
        <dbReference type="Proteomes" id="UP001142055"/>
    </source>
</evidence>
<dbReference type="Gene3D" id="1.10.8.270">
    <property type="entry name" value="putative rabgap domain of human tbc1 domain family member 14 like domains"/>
    <property type="match status" value="1"/>
</dbReference>
<dbReference type="AlphaFoldDB" id="A0A9Q0MBX0"/>
<organism evidence="5 6">
    <name type="scientific">Blomia tropicalis</name>
    <name type="common">Mite</name>
    <dbReference type="NCBI Taxonomy" id="40697"/>
    <lineage>
        <taxon>Eukaryota</taxon>
        <taxon>Metazoa</taxon>
        <taxon>Ecdysozoa</taxon>
        <taxon>Arthropoda</taxon>
        <taxon>Chelicerata</taxon>
        <taxon>Arachnida</taxon>
        <taxon>Acari</taxon>
        <taxon>Acariformes</taxon>
        <taxon>Sarcoptiformes</taxon>
        <taxon>Astigmata</taxon>
        <taxon>Glycyphagoidea</taxon>
        <taxon>Echimyopodidae</taxon>
        <taxon>Blomia</taxon>
    </lineage>
</organism>
<dbReference type="GO" id="GO:0005096">
    <property type="term" value="F:GTPase activator activity"/>
    <property type="evidence" value="ECO:0007669"/>
    <property type="project" value="TreeGrafter"/>
</dbReference>
<dbReference type="PROSITE" id="PS50086">
    <property type="entry name" value="TBC_RABGAP"/>
    <property type="match status" value="1"/>
</dbReference>
<dbReference type="InterPro" id="IPR050302">
    <property type="entry name" value="Rab_GAP_TBC_domain"/>
</dbReference>
<keyword evidence="1" id="KW-0175">Coiled coil</keyword>
<dbReference type="EMBL" id="JAPWDV010000001">
    <property type="protein sequence ID" value="KAJ6221727.1"/>
    <property type="molecule type" value="Genomic_DNA"/>
</dbReference>
<name>A0A9Q0MBX0_BLOTA</name>
<dbReference type="FunFam" id="1.10.8.270:FF:000026">
    <property type="entry name" value="TBC (Tre-2/Bub2/Cdc16) domain family"/>
    <property type="match status" value="1"/>
</dbReference>
<gene>
    <name evidence="5" type="ORF">RDWZM_000272</name>
</gene>
<reference evidence="5" key="1">
    <citation type="submission" date="2022-12" db="EMBL/GenBank/DDBJ databases">
        <title>Genome assemblies of Blomia tropicalis.</title>
        <authorList>
            <person name="Cui Y."/>
        </authorList>
    </citation>
    <scope>NUCLEOTIDE SEQUENCE</scope>
    <source>
        <tissue evidence="5">Adult mites</tissue>
    </source>
</reference>
<dbReference type="InterPro" id="IPR035969">
    <property type="entry name" value="Rab-GAP_TBC_sf"/>
</dbReference>
<dbReference type="PANTHER" id="PTHR47219">
    <property type="entry name" value="RAB GTPASE-ACTIVATING PROTEIN 1-LIKE"/>
    <property type="match status" value="1"/>
</dbReference>
<evidence type="ECO:0000256" key="1">
    <source>
        <dbReference type="SAM" id="Coils"/>
    </source>
</evidence>
<dbReference type="OMA" id="MMRCVEL"/>
<feature type="region of interest" description="Disordered" evidence="2">
    <location>
        <begin position="898"/>
        <end position="937"/>
    </location>
</feature>
<dbReference type="SUPFAM" id="SSF50729">
    <property type="entry name" value="PH domain-like"/>
    <property type="match status" value="1"/>
</dbReference>
<dbReference type="PANTHER" id="PTHR47219:SF20">
    <property type="entry name" value="TBC1 DOMAIN FAMILY MEMBER 2B"/>
    <property type="match status" value="1"/>
</dbReference>
<dbReference type="SUPFAM" id="SSF47923">
    <property type="entry name" value="Ypt/Rab-GAP domain of gyp1p"/>
    <property type="match status" value="2"/>
</dbReference>
<dbReference type="Gene3D" id="2.30.29.30">
    <property type="entry name" value="Pleckstrin-homology domain (PH domain)/Phosphotyrosine-binding domain (PTB)"/>
    <property type="match status" value="1"/>
</dbReference>
<proteinExistence type="predicted"/>
<dbReference type="GO" id="GO:0031267">
    <property type="term" value="F:small GTPase binding"/>
    <property type="evidence" value="ECO:0007669"/>
    <property type="project" value="TreeGrafter"/>
</dbReference>
<evidence type="ECO:0000259" key="4">
    <source>
        <dbReference type="PROSITE" id="PS50086"/>
    </source>
</evidence>
<evidence type="ECO:0008006" key="7">
    <source>
        <dbReference type="Google" id="ProtNLM"/>
    </source>
</evidence>
<sequence>MSKSPLDPHSTQQSLLNIESSSTQINTNQLQGYLLKHSTIPIPGNVPIGSFRKKRWFVCSLSTGKLYYYRTREDVFPIGEIDLRSASFVIRNSNAQQLLSSTNSSQWSQYSQPSSSSSSFVFDILSGTKTVTLEASSSADGFQWVKNLQIVRQYLCNQYLGTETDLKNNNDSLQLTINNPNILTNQDSLNSTSDIWSQSKFYCDNNSNSLDVSVQVSNAETQSQSSSIASTKPKIFGALVNRIRTNQIPNQESSLSTMESCPRCKRLEEQLITMNHDRFALEDEMKTNREVIKILQEQLRIFNSEKANHESCPKTLTSDPIDGQLSNEFINLKIQCKCLQNENDKLLDENRSLLTTKSVLQEMLESRDRTLVSLTHEVYDLESKNSRMATRAELEREYLQDEMPRKVQQRIEQLEDTVTAFEQQNEFLNTEIIELKDIRHRMELKEKQTQAKLCEVEAKCSQIQSKLLSLLKELNQCILDEERASSSEFHGKEPLNNRSSLFVTNESVKILVNRLLEESSLDIPLSWRPGNKPRNWSASDSTGMQSSPDYDELGFFITNSHTQTYDLVLEPDKNEISWRSKWDQFISNLHNVEDNFILRSLGLKQMLRLGVPQDYRCKMWRMLVNQRIKEKRSRFGEDYYESLLRTNRSTGSPQTASKVIDPSAKQIELDLLRTLPNNKHFDNLESDGISRLRRVLIAYSLHNRTVGYCQGLNRLAAVTLLFMPEEDSFWCLVAIVETIMPPDYFGRNLMGAHVDQYVLRDLITEKLPNLSQHMEQHHIEISLFAWFLTVFVDNIPVSVYLHIWDVFLYEGSKVLFRFALAILKMHEQDLLQMKDSASFNQYLRTLDERHFNLKRLSEIAFRELNPFSSSKVRAKRNHYTNYVMEELRKIELIRDSIKSQNNNERTDNSSKSRNIDPKQGANSPSALISFDDNDSDD</sequence>
<accession>A0A9Q0MBX0</accession>
<dbReference type="InterPro" id="IPR000195">
    <property type="entry name" value="Rab-GAP-TBC_dom"/>
</dbReference>
<evidence type="ECO:0000256" key="2">
    <source>
        <dbReference type="SAM" id="MobiDB-lite"/>
    </source>
</evidence>
<feature type="coiled-coil region" evidence="1">
    <location>
        <begin position="329"/>
        <end position="356"/>
    </location>
</feature>
<dbReference type="Gene3D" id="1.10.472.80">
    <property type="entry name" value="Ypt/Rab-GAP domain of gyp1p, domain 3"/>
    <property type="match status" value="1"/>
</dbReference>
<dbReference type="InterPro" id="IPR011993">
    <property type="entry name" value="PH-like_dom_sf"/>
</dbReference>
<keyword evidence="6" id="KW-1185">Reference proteome</keyword>
<feature type="domain" description="Rab-GAP TBC" evidence="4">
    <location>
        <begin position="610"/>
        <end position="811"/>
    </location>
</feature>
<dbReference type="Pfam" id="PF00566">
    <property type="entry name" value="RabGAP-TBC"/>
    <property type="match status" value="1"/>
</dbReference>
<dbReference type="PROSITE" id="PS50003">
    <property type="entry name" value="PH_DOMAIN"/>
    <property type="match status" value="1"/>
</dbReference>
<dbReference type="SMART" id="SM00164">
    <property type="entry name" value="TBC"/>
    <property type="match status" value="1"/>
</dbReference>
<feature type="compositionally biased region" description="Basic and acidic residues" evidence="2">
    <location>
        <begin position="904"/>
        <end position="916"/>
    </location>
</feature>
<comment type="caution">
    <text evidence="5">The sequence shown here is derived from an EMBL/GenBank/DDBJ whole genome shotgun (WGS) entry which is preliminary data.</text>
</comment>